<dbReference type="CDD" id="cd16936">
    <property type="entry name" value="HATPase_RsbW-like"/>
    <property type="match status" value="1"/>
</dbReference>
<comment type="caution">
    <text evidence="3">The sequence shown here is derived from an EMBL/GenBank/DDBJ whole genome shotgun (WGS) entry which is preliminary data.</text>
</comment>
<dbReference type="PANTHER" id="PTHR35526:SF3">
    <property type="entry name" value="ANTI-SIGMA-F FACTOR RSBW"/>
    <property type="match status" value="1"/>
</dbReference>
<dbReference type="AlphaFoldDB" id="A0A8J7DRX6"/>
<evidence type="ECO:0000313" key="4">
    <source>
        <dbReference type="Proteomes" id="UP000636505"/>
    </source>
</evidence>
<dbReference type="InterPro" id="IPR036890">
    <property type="entry name" value="HATPase_C_sf"/>
</dbReference>
<dbReference type="SUPFAM" id="SSF55874">
    <property type="entry name" value="ATPase domain of HSP90 chaperone/DNA topoisomerase II/histidine kinase"/>
    <property type="match status" value="1"/>
</dbReference>
<evidence type="ECO:0000259" key="2">
    <source>
        <dbReference type="Pfam" id="PF13581"/>
    </source>
</evidence>
<gene>
    <name evidence="3" type="ORF">IQ241_19670</name>
</gene>
<feature type="domain" description="Histidine kinase/HSP90-like ATPase" evidence="2">
    <location>
        <begin position="11"/>
        <end position="137"/>
    </location>
</feature>
<evidence type="ECO:0000256" key="1">
    <source>
        <dbReference type="ARBA" id="ARBA00022527"/>
    </source>
</evidence>
<dbReference type="InterPro" id="IPR003594">
    <property type="entry name" value="HATPase_dom"/>
</dbReference>
<keyword evidence="1" id="KW-0418">Kinase</keyword>
<organism evidence="3 4">
    <name type="scientific">Vasconcelosia minhoensis LEGE 07310</name>
    <dbReference type="NCBI Taxonomy" id="915328"/>
    <lineage>
        <taxon>Bacteria</taxon>
        <taxon>Bacillati</taxon>
        <taxon>Cyanobacteriota</taxon>
        <taxon>Cyanophyceae</taxon>
        <taxon>Nodosilineales</taxon>
        <taxon>Cymatolegaceae</taxon>
        <taxon>Vasconcelosia</taxon>
        <taxon>Vasconcelosia minhoensis</taxon>
    </lineage>
</organism>
<evidence type="ECO:0000313" key="3">
    <source>
        <dbReference type="EMBL" id="MBE9079489.1"/>
    </source>
</evidence>
<dbReference type="PANTHER" id="PTHR35526">
    <property type="entry name" value="ANTI-SIGMA-F FACTOR RSBW-RELATED"/>
    <property type="match status" value="1"/>
</dbReference>
<dbReference type="Proteomes" id="UP000636505">
    <property type="component" value="Unassembled WGS sequence"/>
</dbReference>
<proteinExistence type="predicted"/>
<dbReference type="GO" id="GO:0004674">
    <property type="term" value="F:protein serine/threonine kinase activity"/>
    <property type="evidence" value="ECO:0007669"/>
    <property type="project" value="UniProtKB-KW"/>
</dbReference>
<keyword evidence="4" id="KW-1185">Reference proteome</keyword>
<accession>A0A8J7DRX6</accession>
<keyword evidence="1" id="KW-0808">Transferase</keyword>
<name>A0A8J7DRX6_9CYAN</name>
<sequence length="142" mass="16358">MLRQAHLQVRSRLEELAQVQQGFKAFYQATESEPFWQGNRFDQLNLALTEGFTNAVRHAHAALPQTTPVEISLALWAERMEICIWDRGEPFDPSKVQEPPQGALRESGYGWFLLRRLADQVTYHSLAEGRNCLKIVKYSKNL</sequence>
<dbReference type="Gene3D" id="3.30.565.10">
    <property type="entry name" value="Histidine kinase-like ATPase, C-terminal domain"/>
    <property type="match status" value="1"/>
</dbReference>
<protein>
    <submittedName>
        <fullName evidence="3">Anti-sigma regulatory factor</fullName>
    </submittedName>
</protein>
<dbReference type="InterPro" id="IPR050267">
    <property type="entry name" value="Anti-sigma-factor_SerPK"/>
</dbReference>
<dbReference type="Pfam" id="PF13581">
    <property type="entry name" value="HATPase_c_2"/>
    <property type="match status" value="1"/>
</dbReference>
<reference evidence="3" key="1">
    <citation type="submission" date="2020-10" db="EMBL/GenBank/DDBJ databases">
        <authorList>
            <person name="Castelo-Branco R."/>
            <person name="Eusebio N."/>
            <person name="Adriana R."/>
            <person name="Vieira A."/>
            <person name="Brugerolle De Fraissinette N."/>
            <person name="Rezende De Castro R."/>
            <person name="Schneider M.P."/>
            <person name="Vasconcelos V."/>
            <person name="Leao P.N."/>
        </authorList>
    </citation>
    <scope>NUCLEOTIDE SEQUENCE</scope>
    <source>
        <strain evidence="3">LEGE 07310</strain>
    </source>
</reference>
<dbReference type="EMBL" id="JADEXG010000058">
    <property type="protein sequence ID" value="MBE9079489.1"/>
    <property type="molecule type" value="Genomic_DNA"/>
</dbReference>
<keyword evidence="1" id="KW-0723">Serine/threonine-protein kinase</keyword>